<gene>
    <name evidence="1" type="ORF">HMPREF9336_04244</name>
</gene>
<name>U1M1X8_SEGRC</name>
<proteinExistence type="predicted"/>
<dbReference type="STRING" id="679197.HMPREF9336_04244"/>
<sequence>MGVLFSEYSQFKPGKGERTEGLEKVQNFLSDREPTRQWVRLSKQNARKRGRRPIGAAISIKTLVSNETWSSEGERSLERDLC</sequence>
<protein>
    <submittedName>
        <fullName evidence="1">Uncharacterized protein</fullName>
    </submittedName>
</protein>
<evidence type="ECO:0000313" key="2">
    <source>
        <dbReference type="Proteomes" id="UP000004816"/>
    </source>
</evidence>
<dbReference type="EMBL" id="ACZI02000003">
    <property type="protein sequence ID" value="ERG69100.1"/>
    <property type="molecule type" value="Genomic_DNA"/>
</dbReference>
<dbReference type="Proteomes" id="UP000004816">
    <property type="component" value="Unassembled WGS sequence"/>
</dbReference>
<accession>U1M1X8</accession>
<keyword evidence="2" id="KW-1185">Reference proteome</keyword>
<evidence type="ECO:0000313" key="1">
    <source>
        <dbReference type="EMBL" id="ERG69100.1"/>
    </source>
</evidence>
<reference evidence="1 2" key="1">
    <citation type="journal article" date="2011" name="Stand. Genomic Sci.">
        <title>High quality draft genome sequence of Segniliparus rugosus CDC 945(T)= (ATCC BAA-974(T)).</title>
        <authorList>
            <person name="Earl A.M."/>
            <person name="Desjardins C.A."/>
            <person name="Fitzgerald M.G."/>
            <person name="Arachchi H.M."/>
            <person name="Zeng Q."/>
            <person name="Mehta T."/>
            <person name="Griggs A."/>
            <person name="Birren B.W."/>
            <person name="Toney N.C."/>
            <person name="Carr J."/>
            <person name="Posey J."/>
            <person name="Butler W.R."/>
        </authorList>
    </citation>
    <scope>NUCLEOTIDE SEQUENCE [LARGE SCALE GENOMIC DNA]</scope>
    <source>
        <strain evidence="2">ATCC BAA-974 / DSM 45345 / CCUG 50838 / CIP 108380 / JCM 13579 / CDC 945</strain>
    </source>
</reference>
<organism evidence="1 2">
    <name type="scientific">Segniliparus rugosus (strain ATCC BAA-974 / DSM 45345 / CCUG 50838 / CIP 108380 / JCM 13579 / CDC 945)</name>
    <dbReference type="NCBI Taxonomy" id="679197"/>
    <lineage>
        <taxon>Bacteria</taxon>
        <taxon>Bacillati</taxon>
        <taxon>Actinomycetota</taxon>
        <taxon>Actinomycetes</taxon>
        <taxon>Mycobacteriales</taxon>
        <taxon>Segniliparaceae</taxon>
        <taxon>Segniliparus</taxon>
    </lineage>
</organism>
<dbReference type="HOGENOM" id="CLU_2556350_0_0_11"/>
<comment type="caution">
    <text evidence="1">The sequence shown here is derived from an EMBL/GenBank/DDBJ whole genome shotgun (WGS) entry which is preliminary data.</text>
</comment>
<dbReference type="AlphaFoldDB" id="U1M1X8"/>